<dbReference type="AlphaFoldDB" id="A0A401YEC3"/>
<keyword evidence="2" id="KW-0547">Nucleotide-binding</keyword>
<proteinExistence type="predicted"/>
<dbReference type="SMART" id="SM00382">
    <property type="entry name" value="AAA"/>
    <property type="match status" value="1"/>
</dbReference>
<name>A0A401YEC3_9ACTN</name>
<evidence type="ECO:0000256" key="1">
    <source>
        <dbReference type="ARBA" id="ARBA00022448"/>
    </source>
</evidence>
<evidence type="ECO:0000313" key="6">
    <source>
        <dbReference type="EMBL" id="GCD92942.1"/>
    </source>
</evidence>
<dbReference type="InterPro" id="IPR003593">
    <property type="entry name" value="AAA+_ATPase"/>
</dbReference>
<dbReference type="InterPro" id="IPR050166">
    <property type="entry name" value="ABC_transporter_ATP-bind"/>
</dbReference>
<dbReference type="InterPro" id="IPR027417">
    <property type="entry name" value="P-loop_NTPase"/>
</dbReference>
<feature type="domain" description="ABC transporter" evidence="5">
    <location>
        <begin position="15"/>
        <end position="242"/>
    </location>
</feature>
<dbReference type="InterPro" id="IPR003439">
    <property type="entry name" value="ABC_transporter-like_ATP-bd"/>
</dbReference>
<dbReference type="OrthoDB" id="4310860at2"/>
<gene>
    <name evidence="6" type="ORF">EHYA_00585</name>
</gene>
<evidence type="ECO:0000313" key="7">
    <source>
        <dbReference type="Proteomes" id="UP000286931"/>
    </source>
</evidence>
<dbReference type="Proteomes" id="UP000286931">
    <property type="component" value="Unassembled WGS sequence"/>
</dbReference>
<keyword evidence="7" id="KW-1185">Reference proteome</keyword>
<evidence type="ECO:0000256" key="3">
    <source>
        <dbReference type="ARBA" id="ARBA00022840"/>
    </source>
</evidence>
<keyword evidence="1" id="KW-0813">Transport</keyword>
<protein>
    <submittedName>
        <fullName evidence="6">Nitrate ABC transporter ATP-binding protein</fullName>
    </submittedName>
</protein>
<dbReference type="GO" id="GO:0016887">
    <property type="term" value="F:ATP hydrolysis activity"/>
    <property type="evidence" value="ECO:0007669"/>
    <property type="project" value="InterPro"/>
</dbReference>
<keyword evidence="3 6" id="KW-0067">ATP-binding</keyword>
<accession>A0A401YEC3</accession>
<feature type="region of interest" description="Disordered" evidence="4">
    <location>
        <begin position="260"/>
        <end position="315"/>
    </location>
</feature>
<dbReference type="SUPFAM" id="SSF52540">
    <property type="entry name" value="P-loop containing nucleoside triphosphate hydrolases"/>
    <property type="match status" value="1"/>
</dbReference>
<dbReference type="PANTHER" id="PTHR42788:SF13">
    <property type="entry name" value="ALIPHATIC SULFONATES IMPORT ATP-BINDING PROTEIN SSUB"/>
    <property type="match status" value="1"/>
</dbReference>
<evidence type="ECO:0000256" key="4">
    <source>
        <dbReference type="SAM" id="MobiDB-lite"/>
    </source>
</evidence>
<sequence length="315" mass="34669">MGQEPPEPAAQAGRIRAAGVERRFGRGASRVHALGPLELEVAAGEFCCIVGPSGCGKSTFLRIVAGLVKPTAGRVEVTAATANPAAMVFQNYGISPWKTVLANVRFGLDLRRVPRKEANARARDWLGRLGLADFADRYPAALSGGMQQRVSIARALAVEPEILLMDEPFAALDAQLRTILQDELLEICQADKRTVLFVTHSLEEALVLGDRVLVMSARPGRLIAERVPPFARPRTGEVRRSPEFAAMQAELWELLRGEVEQASGREREPDRKRQSKQDRETGADRQTDPDHETDPDRRTDREPKQGGTRKEEVAP</sequence>
<dbReference type="InterPro" id="IPR017871">
    <property type="entry name" value="ABC_transporter-like_CS"/>
</dbReference>
<dbReference type="Pfam" id="PF00005">
    <property type="entry name" value="ABC_tran"/>
    <property type="match status" value="1"/>
</dbReference>
<dbReference type="CDD" id="cd03293">
    <property type="entry name" value="ABC_NrtD_SsuB_transporters"/>
    <property type="match status" value="1"/>
</dbReference>
<dbReference type="GO" id="GO:0005524">
    <property type="term" value="F:ATP binding"/>
    <property type="evidence" value="ECO:0007669"/>
    <property type="project" value="UniProtKB-KW"/>
</dbReference>
<reference evidence="6 7" key="1">
    <citation type="submission" date="2018-12" db="EMBL/GenBank/DDBJ databases">
        <title>Draft genome sequence of Embleya hyalina NBRC 13850T.</title>
        <authorList>
            <person name="Komaki H."/>
            <person name="Hosoyama A."/>
            <person name="Kimura A."/>
            <person name="Ichikawa N."/>
            <person name="Tamura T."/>
        </authorList>
    </citation>
    <scope>NUCLEOTIDE SEQUENCE [LARGE SCALE GENOMIC DNA]</scope>
    <source>
        <strain evidence="6 7">NBRC 13850</strain>
    </source>
</reference>
<organism evidence="6 7">
    <name type="scientific">Embleya hyalina</name>
    <dbReference type="NCBI Taxonomy" id="516124"/>
    <lineage>
        <taxon>Bacteria</taxon>
        <taxon>Bacillati</taxon>
        <taxon>Actinomycetota</taxon>
        <taxon>Actinomycetes</taxon>
        <taxon>Kitasatosporales</taxon>
        <taxon>Streptomycetaceae</taxon>
        <taxon>Embleya</taxon>
    </lineage>
</organism>
<evidence type="ECO:0000256" key="2">
    <source>
        <dbReference type="ARBA" id="ARBA00022741"/>
    </source>
</evidence>
<evidence type="ECO:0000259" key="5">
    <source>
        <dbReference type="PROSITE" id="PS50893"/>
    </source>
</evidence>
<dbReference type="Gene3D" id="3.40.50.300">
    <property type="entry name" value="P-loop containing nucleotide triphosphate hydrolases"/>
    <property type="match status" value="1"/>
</dbReference>
<dbReference type="EMBL" id="BIFH01000013">
    <property type="protein sequence ID" value="GCD92942.1"/>
    <property type="molecule type" value="Genomic_DNA"/>
</dbReference>
<dbReference type="PANTHER" id="PTHR42788">
    <property type="entry name" value="TAURINE IMPORT ATP-BINDING PROTEIN-RELATED"/>
    <property type="match status" value="1"/>
</dbReference>
<dbReference type="PROSITE" id="PS00211">
    <property type="entry name" value="ABC_TRANSPORTER_1"/>
    <property type="match status" value="1"/>
</dbReference>
<comment type="caution">
    <text evidence="6">The sequence shown here is derived from an EMBL/GenBank/DDBJ whole genome shotgun (WGS) entry which is preliminary data.</text>
</comment>
<dbReference type="PROSITE" id="PS50893">
    <property type="entry name" value="ABC_TRANSPORTER_2"/>
    <property type="match status" value="1"/>
</dbReference>